<dbReference type="GO" id="GO:0000287">
    <property type="term" value="F:magnesium ion binding"/>
    <property type="evidence" value="ECO:0007669"/>
    <property type="project" value="TreeGrafter"/>
</dbReference>
<proteinExistence type="predicted"/>
<dbReference type="InterPro" id="IPR000150">
    <property type="entry name" value="Cof"/>
</dbReference>
<dbReference type="GO" id="GO:0016791">
    <property type="term" value="F:phosphatase activity"/>
    <property type="evidence" value="ECO:0007669"/>
    <property type="project" value="UniProtKB-ARBA"/>
</dbReference>
<dbReference type="OrthoDB" id="3180855at2"/>
<dbReference type="Gene3D" id="3.30.1240.10">
    <property type="match status" value="1"/>
</dbReference>
<dbReference type="InterPro" id="IPR036412">
    <property type="entry name" value="HAD-like_sf"/>
</dbReference>
<dbReference type="AlphaFoldDB" id="A0A087ACW1"/>
<comment type="caution">
    <text evidence="1">The sequence shown here is derived from an EMBL/GenBank/DDBJ whole genome shotgun (WGS) entry which is preliminary data.</text>
</comment>
<dbReference type="PANTHER" id="PTHR10000">
    <property type="entry name" value="PHOSPHOSERINE PHOSPHATASE"/>
    <property type="match status" value="1"/>
</dbReference>
<evidence type="ECO:0000313" key="1">
    <source>
        <dbReference type="EMBL" id="KFI56611.1"/>
    </source>
</evidence>
<dbReference type="Gene3D" id="3.40.50.1000">
    <property type="entry name" value="HAD superfamily/HAD-like"/>
    <property type="match status" value="1"/>
</dbReference>
<dbReference type="InterPro" id="IPR023214">
    <property type="entry name" value="HAD_sf"/>
</dbReference>
<dbReference type="GO" id="GO:0005829">
    <property type="term" value="C:cytosol"/>
    <property type="evidence" value="ECO:0007669"/>
    <property type="project" value="TreeGrafter"/>
</dbReference>
<dbReference type="PROSITE" id="PS01229">
    <property type="entry name" value="COF_2"/>
    <property type="match status" value="1"/>
</dbReference>
<dbReference type="EMBL" id="JGYS01000001">
    <property type="protein sequence ID" value="KFI56611.1"/>
    <property type="molecule type" value="Genomic_DNA"/>
</dbReference>
<name>A0A087ACW1_9BIFI</name>
<dbReference type="PANTHER" id="PTHR10000:SF25">
    <property type="entry name" value="PHOSPHATASE YKRA-RELATED"/>
    <property type="match status" value="1"/>
</dbReference>
<gene>
    <name evidence="1" type="ORF">BCAL_0210</name>
</gene>
<accession>A0A087ACW1</accession>
<sequence>MVSSKLVFIDIDGTLADERHIVPDSAIRACHEAQQNGHRLFICTGRSIPKIERSILDLGFDGVVSVAGAQANMGDEILFQHFVSPEAIDAADRYFREHHIEAYQWQGPDGMYISEGYRRHLEEKGSAWNRGEFARFWHRLDQIEIPEGSTLGHVIHVCKGSYFILGDHPEVSFEETRRDLSDWFETVHGSYDRISANNGELLINGVDKGTAVRDVAAHLGYDIADTIAIGDSDNDTAMLKAAGTSVAMGNAIHGIKDFCDLVTTDIHDDGLANAFRTLGLIDGDDAGADDAGVDDAPRGKDGR</sequence>
<dbReference type="STRING" id="1437609.BCAL_0210"/>
<dbReference type="Pfam" id="PF08282">
    <property type="entry name" value="Hydrolase_3"/>
    <property type="match status" value="1"/>
</dbReference>
<organism evidence="1 2">
    <name type="scientific">Bifidobacterium callitrichos DSM 23973</name>
    <dbReference type="NCBI Taxonomy" id="1437609"/>
    <lineage>
        <taxon>Bacteria</taxon>
        <taxon>Bacillati</taxon>
        <taxon>Actinomycetota</taxon>
        <taxon>Actinomycetes</taxon>
        <taxon>Bifidobacteriales</taxon>
        <taxon>Bifidobacteriaceae</taxon>
        <taxon>Bifidobacterium</taxon>
    </lineage>
</organism>
<dbReference type="InterPro" id="IPR006379">
    <property type="entry name" value="HAD-SF_hydro_IIB"/>
</dbReference>
<evidence type="ECO:0000313" key="2">
    <source>
        <dbReference type="Proteomes" id="UP000029072"/>
    </source>
</evidence>
<dbReference type="SUPFAM" id="SSF56784">
    <property type="entry name" value="HAD-like"/>
    <property type="match status" value="1"/>
</dbReference>
<protein>
    <submittedName>
        <fullName evidence="1">Cof family hydrolase</fullName>
    </submittedName>
</protein>
<reference evidence="1 2" key="1">
    <citation type="submission" date="2014-03" db="EMBL/GenBank/DDBJ databases">
        <title>Genomics of Bifidobacteria.</title>
        <authorList>
            <person name="Ventura M."/>
            <person name="Milani C."/>
            <person name="Lugli G.A."/>
        </authorList>
    </citation>
    <scope>NUCLEOTIDE SEQUENCE [LARGE SCALE GENOMIC DNA]</scope>
    <source>
        <strain evidence="1 2">DSM 23973</strain>
    </source>
</reference>
<dbReference type="NCBIfam" id="TIGR01484">
    <property type="entry name" value="HAD-SF-IIB"/>
    <property type="match status" value="1"/>
</dbReference>
<dbReference type="NCBIfam" id="TIGR00099">
    <property type="entry name" value="Cof-subfamily"/>
    <property type="match status" value="1"/>
</dbReference>
<keyword evidence="1" id="KW-0378">Hydrolase</keyword>
<dbReference type="Proteomes" id="UP000029072">
    <property type="component" value="Unassembled WGS sequence"/>
</dbReference>
<dbReference type="eggNOG" id="COG0561">
    <property type="taxonomic scope" value="Bacteria"/>
</dbReference>